<comment type="caution">
    <text evidence="2">The sequence shown here is derived from an EMBL/GenBank/DDBJ whole genome shotgun (WGS) entry which is preliminary data.</text>
</comment>
<dbReference type="RefSeq" id="WP_350790188.1">
    <property type="nucleotide sequence ID" value="NZ_JBEPEK010000599.1"/>
</dbReference>
<proteinExistence type="predicted"/>
<organism evidence="2 3">
    <name type="scientific">Streptomyces hyaluromycini</name>
    <dbReference type="NCBI Taxonomy" id="1377993"/>
    <lineage>
        <taxon>Bacteria</taxon>
        <taxon>Bacillati</taxon>
        <taxon>Actinomycetota</taxon>
        <taxon>Actinomycetes</taxon>
        <taxon>Kitasatosporales</taxon>
        <taxon>Streptomycetaceae</taxon>
        <taxon>Streptomyces</taxon>
    </lineage>
</organism>
<sequence>MRSTRAMRGLLVAGAATVSLVLTAQTAMAATTITLAGRGKATVNTGGLHISVCDTHADNWGVRLHYVLQNGTSGTAGDGDGSGGTCGTRDFSSSVAKIQLCAGVSGADTSCYPAEGYLARDSW</sequence>
<gene>
    <name evidence="2" type="ORF">ABT404_44655</name>
</gene>
<dbReference type="Proteomes" id="UP001474181">
    <property type="component" value="Unassembled WGS sequence"/>
</dbReference>
<evidence type="ECO:0000256" key="1">
    <source>
        <dbReference type="SAM" id="SignalP"/>
    </source>
</evidence>
<feature type="signal peptide" evidence="1">
    <location>
        <begin position="1"/>
        <end position="29"/>
    </location>
</feature>
<keyword evidence="1" id="KW-0732">Signal</keyword>
<protein>
    <recommendedName>
        <fullName evidence="4">Secreted protein</fullName>
    </recommendedName>
</protein>
<feature type="chain" id="PRO_5046474965" description="Secreted protein" evidence="1">
    <location>
        <begin position="30"/>
        <end position="123"/>
    </location>
</feature>
<accession>A0ABV1XBT0</accession>
<reference evidence="2 3" key="1">
    <citation type="submission" date="2024-06" db="EMBL/GenBank/DDBJ databases">
        <title>The Natural Products Discovery Center: Release of the First 8490 Sequenced Strains for Exploring Actinobacteria Biosynthetic Diversity.</title>
        <authorList>
            <person name="Kalkreuter E."/>
            <person name="Kautsar S.A."/>
            <person name="Yang D."/>
            <person name="Bader C.D."/>
            <person name="Teijaro C.N."/>
            <person name="Fluegel L."/>
            <person name="Davis C.M."/>
            <person name="Simpson J.R."/>
            <person name="Lauterbach L."/>
            <person name="Steele A.D."/>
            <person name="Gui C."/>
            <person name="Meng S."/>
            <person name="Li G."/>
            <person name="Viehrig K."/>
            <person name="Ye F."/>
            <person name="Su P."/>
            <person name="Kiefer A.F."/>
            <person name="Nichols A."/>
            <person name="Cepeda A.J."/>
            <person name="Yan W."/>
            <person name="Fan B."/>
            <person name="Jiang Y."/>
            <person name="Adhikari A."/>
            <person name="Zheng C.-J."/>
            <person name="Schuster L."/>
            <person name="Cowan T.M."/>
            <person name="Smanski M.J."/>
            <person name="Chevrette M.G."/>
            <person name="De Carvalho L.P.S."/>
            <person name="Shen B."/>
        </authorList>
    </citation>
    <scope>NUCLEOTIDE SEQUENCE [LARGE SCALE GENOMIC DNA]</scope>
    <source>
        <strain evidence="2 3">NPDC000234</strain>
    </source>
</reference>
<keyword evidence="3" id="KW-1185">Reference proteome</keyword>
<evidence type="ECO:0000313" key="2">
    <source>
        <dbReference type="EMBL" id="MER7186478.1"/>
    </source>
</evidence>
<evidence type="ECO:0000313" key="3">
    <source>
        <dbReference type="Proteomes" id="UP001474181"/>
    </source>
</evidence>
<name>A0ABV1XBT0_9ACTN</name>
<dbReference type="EMBL" id="JBEPEK010000599">
    <property type="protein sequence ID" value="MER7186478.1"/>
    <property type="molecule type" value="Genomic_DNA"/>
</dbReference>
<evidence type="ECO:0008006" key="4">
    <source>
        <dbReference type="Google" id="ProtNLM"/>
    </source>
</evidence>